<keyword evidence="5" id="KW-0378">Hydrolase</keyword>
<dbReference type="InterPro" id="IPR001314">
    <property type="entry name" value="Peptidase_S1A"/>
</dbReference>
<dbReference type="SMART" id="SM00020">
    <property type="entry name" value="Tryp_SPc"/>
    <property type="match status" value="1"/>
</dbReference>
<dbReference type="PANTHER" id="PTHR24250:SF54">
    <property type="entry name" value="CHYMOTRYPSINOGEN B2 PRECURSOR"/>
    <property type="match status" value="1"/>
</dbReference>
<dbReference type="Pfam" id="PF00089">
    <property type="entry name" value="Trypsin"/>
    <property type="match status" value="1"/>
</dbReference>
<organism evidence="11 12">
    <name type="scientific">Salarias fasciatus</name>
    <name type="common">Jewelled blenny</name>
    <name type="synonym">Blennius fasciatus</name>
    <dbReference type="NCBI Taxonomy" id="181472"/>
    <lineage>
        <taxon>Eukaryota</taxon>
        <taxon>Metazoa</taxon>
        <taxon>Chordata</taxon>
        <taxon>Craniata</taxon>
        <taxon>Vertebrata</taxon>
        <taxon>Euteleostomi</taxon>
        <taxon>Actinopterygii</taxon>
        <taxon>Neopterygii</taxon>
        <taxon>Teleostei</taxon>
        <taxon>Neoteleostei</taxon>
        <taxon>Acanthomorphata</taxon>
        <taxon>Ovalentaria</taxon>
        <taxon>Blenniimorphae</taxon>
        <taxon>Blenniiformes</taxon>
        <taxon>Blennioidei</taxon>
        <taxon>Blenniidae</taxon>
        <taxon>Salariinae</taxon>
        <taxon>Salarias</taxon>
    </lineage>
</organism>
<evidence type="ECO:0000256" key="3">
    <source>
        <dbReference type="ARBA" id="ARBA00022670"/>
    </source>
</evidence>
<dbReference type="AlphaFoldDB" id="A0A672HV97"/>
<dbReference type="GO" id="GO:0006508">
    <property type="term" value="P:proteolysis"/>
    <property type="evidence" value="ECO:0007669"/>
    <property type="project" value="UniProtKB-KW"/>
</dbReference>
<dbReference type="InParanoid" id="A0A672HV97"/>
<dbReference type="InterPro" id="IPR009003">
    <property type="entry name" value="Peptidase_S1_PA"/>
</dbReference>
<sequence length="306" mass="32769">MVVTCPGSTGTVVDCGPPSSVSPVQVPLGLWWTVVPPPQCPLSRFHWDCGGLWPPLLSVPCPGCGTPSIPPVVTGYARILGGEEAVPHSWPWMVSLQTQSGRLICGGSLINEYWVVTAAHCDFRVNDYVVAGAHNRASSTPDDVQILRSVLVFTHPNYNASTKNNDIALIKLYKPAILGPTVSPVCLPKSSDSFFGICVTTGWGLLQHTSLIIINLRQAILPLLPEKDCKEFWGDKITKAMFCAGASGVNFCDGDEGGPLVCEINKAWTLVGIASWGSTQCSQGSAGVYARMTEFRGWVDQILAAN</sequence>
<protein>
    <recommendedName>
        <fullName evidence="9">chymotrypsin</fullName>
        <ecNumber evidence="9">3.4.21.1</ecNumber>
    </recommendedName>
</protein>
<evidence type="ECO:0000259" key="10">
    <source>
        <dbReference type="PROSITE" id="PS50240"/>
    </source>
</evidence>
<dbReference type="CDD" id="cd00190">
    <property type="entry name" value="Tryp_SPc"/>
    <property type="match status" value="1"/>
</dbReference>
<dbReference type="GO" id="GO:0007586">
    <property type="term" value="P:digestion"/>
    <property type="evidence" value="ECO:0007669"/>
    <property type="project" value="UniProtKB-KW"/>
</dbReference>
<dbReference type="FunFam" id="2.40.10.10:FF:000176">
    <property type="entry name" value="Chymotrypsinogen A"/>
    <property type="match status" value="1"/>
</dbReference>
<evidence type="ECO:0000313" key="11">
    <source>
        <dbReference type="Ensembl" id="ENSSFAP00005032874.1"/>
    </source>
</evidence>
<name>A0A672HV97_SALFA</name>
<evidence type="ECO:0000256" key="5">
    <source>
        <dbReference type="ARBA" id="ARBA00022801"/>
    </source>
</evidence>
<keyword evidence="7" id="KW-0865">Zymogen</keyword>
<reference evidence="11" key="2">
    <citation type="submission" date="2025-09" db="UniProtKB">
        <authorList>
            <consortium name="Ensembl"/>
        </authorList>
    </citation>
    <scope>IDENTIFICATION</scope>
</reference>
<dbReference type="PANTHER" id="PTHR24250">
    <property type="entry name" value="CHYMOTRYPSIN-RELATED"/>
    <property type="match status" value="1"/>
</dbReference>
<evidence type="ECO:0000256" key="4">
    <source>
        <dbReference type="ARBA" id="ARBA00022757"/>
    </source>
</evidence>
<dbReference type="SUPFAM" id="SSF50494">
    <property type="entry name" value="Trypsin-like serine proteases"/>
    <property type="match status" value="1"/>
</dbReference>
<dbReference type="PROSITE" id="PS50240">
    <property type="entry name" value="TRYPSIN_DOM"/>
    <property type="match status" value="1"/>
</dbReference>
<keyword evidence="8" id="KW-1015">Disulfide bond</keyword>
<evidence type="ECO:0000256" key="6">
    <source>
        <dbReference type="ARBA" id="ARBA00022825"/>
    </source>
</evidence>
<dbReference type="GO" id="GO:0005576">
    <property type="term" value="C:extracellular region"/>
    <property type="evidence" value="ECO:0007669"/>
    <property type="project" value="UniProtKB-SubCell"/>
</dbReference>
<dbReference type="InterPro" id="IPR001254">
    <property type="entry name" value="Trypsin_dom"/>
</dbReference>
<proteinExistence type="predicted"/>
<dbReference type="Gene3D" id="2.40.10.10">
    <property type="entry name" value="Trypsin-like serine proteases"/>
    <property type="match status" value="3"/>
</dbReference>
<keyword evidence="3" id="KW-0645">Protease</keyword>
<dbReference type="GO" id="GO:0004252">
    <property type="term" value="F:serine-type endopeptidase activity"/>
    <property type="evidence" value="ECO:0007669"/>
    <property type="project" value="UniProtKB-EC"/>
</dbReference>
<keyword evidence="4" id="KW-0222">Digestion</keyword>
<evidence type="ECO:0000256" key="1">
    <source>
        <dbReference type="ARBA" id="ARBA00004239"/>
    </source>
</evidence>
<accession>A0A672HV97</accession>
<dbReference type="Ensembl" id="ENSSFAT00005034030.1">
    <property type="protein sequence ID" value="ENSSFAP00005032874.1"/>
    <property type="gene ID" value="ENSSFAG00005016642.1"/>
</dbReference>
<gene>
    <name evidence="11" type="primary">LOC115383906</name>
</gene>
<dbReference type="InterPro" id="IPR043504">
    <property type="entry name" value="Peptidase_S1_PA_chymotrypsin"/>
</dbReference>
<keyword evidence="6" id="KW-0720">Serine protease</keyword>
<dbReference type="InterPro" id="IPR018114">
    <property type="entry name" value="TRYPSIN_HIS"/>
</dbReference>
<evidence type="ECO:0000256" key="2">
    <source>
        <dbReference type="ARBA" id="ARBA00022525"/>
    </source>
</evidence>
<dbReference type="PROSITE" id="PS00134">
    <property type="entry name" value="TRYPSIN_HIS"/>
    <property type="match status" value="1"/>
</dbReference>
<comment type="subcellular location">
    <subcellularLocation>
        <location evidence="1">Secreted</location>
        <location evidence="1">Extracellular space</location>
    </subcellularLocation>
</comment>
<evidence type="ECO:0000256" key="8">
    <source>
        <dbReference type="ARBA" id="ARBA00023157"/>
    </source>
</evidence>
<dbReference type="FunFam" id="2.40.10.10:FF:000181">
    <property type="entry name" value="Chymotrypsinogen A"/>
    <property type="match status" value="1"/>
</dbReference>
<keyword evidence="2" id="KW-0964">Secreted</keyword>
<dbReference type="PRINTS" id="PR00722">
    <property type="entry name" value="CHYMOTRYPSIN"/>
</dbReference>
<evidence type="ECO:0000313" key="12">
    <source>
        <dbReference type="Proteomes" id="UP000472267"/>
    </source>
</evidence>
<evidence type="ECO:0000256" key="9">
    <source>
        <dbReference type="ARBA" id="ARBA00044036"/>
    </source>
</evidence>
<dbReference type="Proteomes" id="UP000472267">
    <property type="component" value="Unassembled WGS sequence"/>
</dbReference>
<keyword evidence="12" id="KW-1185">Reference proteome</keyword>
<reference evidence="11" key="1">
    <citation type="submission" date="2025-08" db="UniProtKB">
        <authorList>
            <consortium name="Ensembl"/>
        </authorList>
    </citation>
    <scope>IDENTIFICATION</scope>
</reference>
<feature type="domain" description="Peptidase S1" evidence="10">
    <location>
        <begin position="79"/>
        <end position="304"/>
    </location>
</feature>
<evidence type="ECO:0000256" key="7">
    <source>
        <dbReference type="ARBA" id="ARBA00023145"/>
    </source>
</evidence>
<dbReference type="EC" id="3.4.21.1" evidence="9"/>